<dbReference type="EMBL" id="SNXO01000002">
    <property type="protein sequence ID" value="TDP59837.1"/>
    <property type="molecule type" value="Genomic_DNA"/>
</dbReference>
<dbReference type="OrthoDB" id="9765386at2"/>
<evidence type="ECO:0000313" key="2">
    <source>
        <dbReference type="Proteomes" id="UP000295500"/>
    </source>
</evidence>
<keyword evidence="2" id="KW-1185">Reference proteome</keyword>
<protein>
    <submittedName>
        <fullName evidence="1">Uncharacterized protein</fullName>
    </submittedName>
</protein>
<dbReference type="AlphaFoldDB" id="A0A4R6QCG9"/>
<proteinExistence type="predicted"/>
<evidence type="ECO:0000313" key="1">
    <source>
        <dbReference type="EMBL" id="TDP59837.1"/>
    </source>
</evidence>
<reference evidence="1 2" key="1">
    <citation type="submission" date="2019-03" db="EMBL/GenBank/DDBJ databases">
        <title>Genomic Encyclopedia of Type Strains, Phase IV (KMG-IV): sequencing the most valuable type-strain genomes for metagenomic binning, comparative biology and taxonomic classification.</title>
        <authorList>
            <person name="Goeker M."/>
        </authorList>
    </citation>
    <scope>NUCLEOTIDE SEQUENCE [LARGE SCALE GENOMIC DNA]</scope>
    <source>
        <strain evidence="1 2">DSM 28287</strain>
    </source>
</reference>
<comment type="caution">
    <text evidence="1">The sequence shown here is derived from an EMBL/GenBank/DDBJ whole genome shotgun (WGS) entry which is preliminary data.</text>
</comment>
<organism evidence="1 2">
    <name type="scientific">Aminicella lysinilytica</name>
    <dbReference type="NCBI Taxonomy" id="433323"/>
    <lineage>
        <taxon>Bacteria</taxon>
        <taxon>Bacillati</taxon>
        <taxon>Bacillota</taxon>
        <taxon>Clostridia</taxon>
        <taxon>Peptostreptococcales</taxon>
        <taxon>Anaerovoracaceae</taxon>
        <taxon>Aminicella</taxon>
    </lineage>
</organism>
<name>A0A4R6QCG9_9FIRM</name>
<dbReference type="Proteomes" id="UP000295500">
    <property type="component" value="Unassembled WGS sequence"/>
</dbReference>
<dbReference type="RefSeq" id="WP_133527535.1">
    <property type="nucleotide sequence ID" value="NZ_SNXO01000002.1"/>
</dbReference>
<gene>
    <name evidence="1" type="ORF">EV211_10279</name>
</gene>
<sequence>MKQDMVPELLAKIQKTFKRKTESDIEIKSFEKKLKNKKADQSDVSKYARRLGELISETFIENITEEDLPDGKLYWNILSRIVDPMMRDVHKMINDAASQELAAEDEKAGIGLKPVNSEYPADVIDSIMNKLMNLVNEEVNDDTGRSN</sequence>
<accession>A0A4R6QCG9</accession>